<dbReference type="STRING" id="741276.A0A2S5B950"/>
<evidence type="ECO:0000256" key="4">
    <source>
        <dbReference type="ARBA" id="ARBA00022989"/>
    </source>
</evidence>
<accession>A0A2S5B950</accession>
<feature type="transmembrane region" description="Helical" evidence="7">
    <location>
        <begin position="156"/>
        <end position="175"/>
    </location>
</feature>
<evidence type="ECO:0000256" key="3">
    <source>
        <dbReference type="ARBA" id="ARBA00022692"/>
    </source>
</evidence>
<feature type="transmembrane region" description="Helical" evidence="7">
    <location>
        <begin position="195"/>
        <end position="215"/>
    </location>
</feature>
<reference evidence="8 9" key="1">
    <citation type="journal article" date="2018" name="Front. Microbiol.">
        <title>Prospects for Fungal Bioremediation of Acidic Radioactive Waste Sites: Characterization and Genome Sequence of Rhodotorula taiwanensis MD1149.</title>
        <authorList>
            <person name="Tkavc R."/>
            <person name="Matrosova V.Y."/>
            <person name="Grichenko O.E."/>
            <person name="Gostincar C."/>
            <person name="Volpe R.P."/>
            <person name="Klimenkova P."/>
            <person name="Gaidamakova E.K."/>
            <person name="Zhou C.E."/>
            <person name="Stewart B.J."/>
            <person name="Lyman M.G."/>
            <person name="Malfatti S.A."/>
            <person name="Rubinfeld B."/>
            <person name="Courtot M."/>
            <person name="Singh J."/>
            <person name="Dalgard C.L."/>
            <person name="Hamilton T."/>
            <person name="Frey K.G."/>
            <person name="Gunde-Cimerman N."/>
            <person name="Dugan L."/>
            <person name="Daly M.J."/>
        </authorList>
    </citation>
    <scope>NUCLEOTIDE SEQUENCE [LARGE SCALE GENOMIC DNA]</scope>
    <source>
        <strain evidence="8 9">MD1149</strain>
    </source>
</reference>
<dbReference type="PANTHER" id="PTHR42770">
    <property type="entry name" value="AMINO ACID TRANSPORTER-RELATED"/>
    <property type="match status" value="1"/>
</dbReference>
<feature type="transmembrane region" description="Helical" evidence="7">
    <location>
        <begin position="536"/>
        <end position="554"/>
    </location>
</feature>
<feature type="compositionally biased region" description="Low complexity" evidence="6">
    <location>
        <begin position="670"/>
        <end position="679"/>
    </location>
</feature>
<keyword evidence="2" id="KW-1003">Cell membrane</keyword>
<feature type="transmembrane region" description="Helical" evidence="7">
    <location>
        <begin position="396"/>
        <end position="422"/>
    </location>
</feature>
<keyword evidence="3 7" id="KW-0812">Transmembrane</keyword>
<dbReference type="GO" id="GO:0022857">
    <property type="term" value="F:transmembrane transporter activity"/>
    <property type="evidence" value="ECO:0007669"/>
    <property type="project" value="InterPro"/>
</dbReference>
<feature type="transmembrane region" description="Helical" evidence="7">
    <location>
        <begin position="272"/>
        <end position="293"/>
    </location>
</feature>
<feature type="transmembrane region" description="Helical" evidence="7">
    <location>
        <begin position="443"/>
        <end position="464"/>
    </location>
</feature>
<evidence type="ECO:0000313" key="8">
    <source>
        <dbReference type="EMBL" id="POY73296.1"/>
    </source>
</evidence>
<evidence type="ECO:0008006" key="10">
    <source>
        <dbReference type="Google" id="ProtNLM"/>
    </source>
</evidence>
<comment type="caution">
    <text evidence="8">The sequence shown here is derived from an EMBL/GenBank/DDBJ whole genome shotgun (WGS) entry which is preliminary data.</text>
</comment>
<feature type="region of interest" description="Disordered" evidence="6">
    <location>
        <begin position="1"/>
        <end position="34"/>
    </location>
</feature>
<protein>
    <recommendedName>
        <fullName evidence="10">Amino acid permease/ SLC12A domain-containing protein</fullName>
    </recommendedName>
</protein>
<feature type="transmembrane region" description="Helical" evidence="7">
    <location>
        <begin position="129"/>
        <end position="150"/>
    </location>
</feature>
<dbReference type="Gene3D" id="1.20.1740.10">
    <property type="entry name" value="Amino acid/polyamine transporter I"/>
    <property type="match status" value="1"/>
</dbReference>
<sequence length="762" mass="80920">MDSQAIASGSGSDSQANVRQRRVGRRPDAPSYAESEWVEIIRRQRARDGTGALKLPPNYTAGSVSPLLDASLPGQTYPPLAPKDPPRLANEWEFSGWGDVSHVELSAEEVEAARVESEEEKKRDGHETLGSWLASGVAGVAVAGSPLYAFPALVTVAGVYSPISLFIATLLLAFWRPIMSDLAAALPISGANYAYLLNASTSVPLALFGAALTLLDDISTSVVAAATASVYITDQAHGVVGAGWMTIVLLSVVTAIGLIGIRGSAGVTLVTLAFHLTTLAVLMLCSVVHWAHHGNDVLKANWQSGQLSSGAEIAKAIYLGICIAFLGVTGFETAPDYASALRPSPRIYPVVLRSLQAIAIVINAPLLLCTFAVLPLDRIMSVSSVLSDLGRSSGGTWLATWVTVDAVVILLATILSGLVAALELVQRVSRDGFLPRWLSRPMPITGVPAFTILLFAILSLLVYVTSSLSLSVVSSLFAIVFLSIMSLYPISLLVLLFNRPTLLGANRRSPFLLIVGTLILSFVLIAGVVVTDPMSIAYFAAYGAALSILAWTAASWGSGVRWAWWIAEHGLKWPVAAKWCVRMIKYARTGRDIVIFVKGDEINQLFRRILYVEKNEDTSHITLVHFYGGGGSAAGPATIDEKASRTSAQADTASMHALDRNARRRHSDAGARSGGPSASAAIPSELEANLTPANWAVLDEAFPSITVDLMLVHAAFSPAAVRALGRRLGVANGRMMMGAPACRDEDGLFGVREFGGVRVISD</sequence>
<keyword evidence="4 7" id="KW-1133">Transmembrane helix</keyword>
<evidence type="ECO:0000256" key="7">
    <source>
        <dbReference type="SAM" id="Phobius"/>
    </source>
</evidence>
<dbReference type="OrthoDB" id="1718410at2759"/>
<dbReference type="InterPro" id="IPR002293">
    <property type="entry name" value="AA/rel_permease1"/>
</dbReference>
<feature type="transmembrane region" description="Helical" evidence="7">
    <location>
        <begin position="510"/>
        <end position="530"/>
    </location>
</feature>
<keyword evidence="5 7" id="KW-0472">Membrane</keyword>
<keyword evidence="9" id="KW-1185">Reference proteome</keyword>
<dbReference type="PANTHER" id="PTHR42770:SF7">
    <property type="entry name" value="MEMBRANE PROTEIN"/>
    <property type="match status" value="1"/>
</dbReference>
<feature type="transmembrane region" description="Helical" evidence="7">
    <location>
        <begin position="355"/>
        <end position="376"/>
    </location>
</feature>
<name>A0A2S5B950_9BASI</name>
<gene>
    <name evidence="8" type="ORF">BMF94_3630</name>
</gene>
<evidence type="ECO:0000313" key="9">
    <source>
        <dbReference type="Proteomes" id="UP000237144"/>
    </source>
</evidence>
<comment type="subcellular location">
    <subcellularLocation>
        <location evidence="1">Cell membrane</location>
        <topology evidence="1">Multi-pass membrane protein</topology>
    </subcellularLocation>
</comment>
<dbReference type="InterPro" id="IPR050367">
    <property type="entry name" value="APC_superfamily"/>
</dbReference>
<feature type="transmembrane region" description="Helical" evidence="7">
    <location>
        <begin position="235"/>
        <end position="260"/>
    </location>
</feature>
<evidence type="ECO:0000256" key="2">
    <source>
        <dbReference type="ARBA" id="ARBA00022475"/>
    </source>
</evidence>
<feature type="region of interest" description="Disordered" evidence="6">
    <location>
        <begin position="638"/>
        <end position="679"/>
    </location>
</feature>
<feature type="transmembrane region" description="Helical" evidence="7">
    <location>
        <begin position="313"/>
        <end position="334"/>
    </location>
</feature>
<proteinExistence type="predicted"/>
<dbReference type="Pfam" id="PF13520">
    <property type="entry name" value="AA_permease_2"/>
    <property type="match status" value="1"/>
</dbReference>
<dbReference type="AlphaFoldDB" id="A0A2S5B950"/>
<evidence type="ECO:0000256" key="5">
    <source>
        <dbReference type="ARBA" id="ARBA00023136"/>
    </source>
</evidence>
<organism evidence="8 9">
    <name type="scientific">Rhodotorula taiwanensis</name>
    <dbReference type="NCBI Taxonomy" id="741276"/>
    <lineage>
        <taxon>Eukaryota</taxon>
        <taxon>Fungi</taxon>
        <taxon>Dikarya</taxon>
        <taxon>Basidiomycota</taxon>
        <taxon>Pucciniomycotina</taxon>
        <taxon>Microbotryomycetes</taxon>
        <taxon>Sporidiobolales</taxon>
        <taxon>Sporidiobolaceae</taxon>
        <taxon>Rhodotorula</taxon>
    </lineage>
</organism>
<evidence type="ECO:0000256" key="6">
    <source>
        <dbReference type="SAM" id="MobiDB-lite"/>
    </source>
</evidence>
<feature type="compositionally biased region" description="Polar residues" evidence="6">
    <location>
        <begin position="1"/>
        <end position="18"/>
    </location>
</feature>
<evidence type="ECO:0000256" key="1">
    <source>
        <dbReference type="ARBA" id="ARBA00004651"/>
    </source>
</evidence>
<dbReference type="Proteomes" id="UP000237144">
    <property type="component" value="Unassembled WGS sequence"/>
</dbReference>
<dbReference type="EMBL" id="PJQD01000038">
    <property type="protein sequence ID" value="POY73296.1"/>
    <property type="molecule type" value="Genomic_DNA"/>
</dbReference>
<dbReference type="GO" id="GO:0005886">
    <property type="term" value="C:plasma membrane"/>
    <property type="evidence" value="ECO:0007669"/>
    <property type="project" value="UniProtKB-SubCell"/>
</dbReference>
<feature type="transmembrane region" description="Helical" evidence="7">
    <location>
        <begin position="476"/>
        <end position="498"/>
    </location>
</feature>